<feature type="domain" description="OmpR/PhoB-type" evidence="11">
    <location>
        <begin position="124"/>
        <end position="218"/>
    </location>
</feature>
<feature type="domain" description="Response regulatory" evidence="10">
    <location>
        <begin position="2"/>
        <end position="116"/>
    </location>
</feature>
<dbReference type="InterPro" id="IPR039420">
    <property type="entry name" value="WalR-like"/>
</dbReference>
<dbReference type="InterPro" id="IPR001789">
    <property type="entry name" value="Sig_transdc_resp-reg_receiver"/>
</dbReference>
<keyword evidence="5" id="KW-0805">Transcription regulation</keyword>
<dbReference type="Gene3D" id="6.10.250.690">
    <property type="match status" value="1"/>
</dbReference>
<dbReference type="GO" id="GO:0006355">
    <property type="term" value="P:regulation of DNA-templated transcription"/>
    <property type="evidence" value="ECO:0007669"/>
    <property type="project" value="InterPro"/>
</dbReference>
<sequence>MNILLVEDDAMLAAAIRERARQEGLALDHAGDADGARLLLLDNAYSVILLDLGLPGESGLSLLRGLRAAYNATPVIILTARAQMSERIAGLDAGADDYLVKPFEFSELWARMRAVTRRSEGKTVPTLTCRNVVLDVARQAVTCDGQLVTLSAYEYRTLLAFMERPGHIIARSHLQALIYGSDGDVESNTIAVFIHQLRRKLGEDIVETVHGQGYRLGKDLA</sequence>
<evidence type="ECO:0000259" key="11">
    <source>
        <dbReference type="PROSITE" id="PS51755"/>
    </source>
</evidence>
<evidence type="ECO:0000256" key="8">
    <source>
        <dbReference type="PROSITE-ProRule" id="PRU00169"/>
    </source>
</evidence>
<keyword evidence="2" id="KW-0963">Cytoplasm</keyword>
<evidence type="ECO:0000256" key="9">
    <source>
        <dbReference type="PROSITE-ProRule" id="PRU01091"/>
    </source>
</evidence>
<accession>A0A1S2NH53</accession>
<evidence type="ECO:0000256" key="6">
    <source>
        <dbReference type="ARBA" id="ARBA00023125"/>
    </source>
</evidence>
<dbReference type="PANTHER" id="PTHR48111:SF35">
    <property type="entry name" value="TRANSCRIPTIONAL REGULATORY PROTEIN QSEB"/>
    <property type="match status" value="1"/>
</dbReference>
<keyword evidence="7" id="KW-0804">Transcription</keyword>
<dbReference type="GO" id="GO:0005829">
    <property type="term" value="C:cytosol"/>
    <property type="evidence" value="ECO:0007669"/>
    <property type="project" value="TreeGrafter"/>
</dbReference>
<organism evidence="12 13">
    <name type="scientific">Massilia timonae</name>
    <dbReference type="NCBI Taxonomy" id="47229"/>
    <lineage>
        <taxon>Bacteria</taxon>
        <taxon>Pseudomonadati</taxon>
        <taxon>Pseudomonadota</taxon>
        <taxon>Betaproteobacteria</taxon>
        <taxon>Burkholderiales</taxon>
        <taxon>Oxalobacteraceae</taxon>
        <taxon>Telluria group</taxon>
        <taxon>Massilia</taxon>
    </lineage>
</organism>
<keyword evidence="6 9" id="KW-0238">DNA-binding</keyword>
<dbReference type="Pfam" id="PF00486">
    <property type="entry name" value="Trans_reg_C"/>
    <property type="match status" value="1"/>
</dbReference>
<dbReference type="InterPro" id="IPR011006">
    <property type="entry name" value="CheY-like_superfamily"/>
</dbReference>
<dbReference type="RefSeq" id="WP_071361181.1">
    <property type="nucleotide sequence ID" value="NZ_JRYB01000001.1"/>
</dbReference>
<dbReference type="InterPro" id="IPR036388">
    <property type="entry name" value="WH-like_DNA-bd_sf"/>
</dbReference>
<comment type="caution">
    <text evidence="12">The sequence shown here is derived from an EMBL/GenBank/DDBJ whole genome shotgun (WGS) entry which is preliminary data.</text>
</comment>
<dbReference type="PROSITE" id="PS50110">
    <property type="entry name" value="RESPONSE_REGULATORY"/>
    <property type="match status" value="1"/>
</dbReference>
<dbReference type="SMART" id="SM00448">
    <property type="entry name" value="REC"/>
    <property type="match status" value="1"/>
</dbReference>
<reference evidence="12 13" key="1">
    <citation type="submission" date="2014-10" db="EMBL/GenBank/DDBJ databases">
        <authorList>
            <person name="Seo M.-J."/>
            <person name="Seok Y.J."/>
            <person name="Cha I.-T."/>
        </authorList>
    </citation>
    <scope>NUCLEOTIDE SEQUENCE [LARGE SCALE GENOMIC DNA]</scope>
    <source>
        <strain evidence="12 13">NEU</strain>
    </source>
</reference>
<dbReference type="SMART" id="SM00862">
    <property type="entry name" value="Trans_reg_C"/>
    <property type="match status" value="1"/>
</dbReference>
<dbReference type="GO" id="GO:0000976">
    <property type="term" value="F:transcription cis-regulatory region binding"/>
    <property type="evidence" value="ECO:0007669"/>
    <property type="project" value="TreeGrafter"/>
</dbReference>
<evidence type="ECO:0000256" key="4">
    <source>
        <dbReference type="ARBA" id="ARBA00023012"/>
    </source>
</evidence>
<dbReference type="Proteomes" id="UP000180246">
    <property type="component" value="Unassembled WGS sequence"/>
</dbReference>
<keyword evidence="4" id="KW-0902">Two-component regulatory system</keyword>
<dbReference type="Gene3D" id="1.10.10.10">
    <property type="entry name" value="Winged helix-like DNA-binding domain superfamily/Winged helix DNA-binding domain"/>
    <property type="match status" value="1"/>
</dbReference>
<dbReference type="PROSITE" id="PS51755">
    <property type="entry name" value="OMPR_PHOB"/>
    <property type="match status" value="1"/>
</dbReference>
<gene>
    <name evidence="12" type="ORF">LO55_1781</name>
</gene>
<dbReference type="CDD" id="cd00383">
    <property type="entry name" value="trans_reg_C"/>
    <property type="match status" value="1"/>
</dbReference>
<evidence type="ECO:0000256" key="1">
    <source>
        <dbReference type="ARBA" id="ARBA00004496"/>
    </source>
</evidence>
<evidence type="ECO:0000313" key="13">
    <source>
        <dbReference type="Proteomes" id="UP000180246"/>
    </source>
</evidence>
<evidence type="ECO:0008006" key="14">
    <source>
        <dbReference type="Google" id="ProtNLM"/>
    </source>
</evidence>
<evidence type="ECO:0000256" key="3">
    <source>
        <dbReference type="ARBA" id="ARBA00022553"/>
    </source>
</evidence>
<dbReference type="SUPFAM" id="SSF52172">
    <property type="entry name" value="CheY-like"/>
    <property type="match status" value="1"/>
</dbReference>
<dbReference type="EMBL" id="JRYB01000001">
    <property type="protein sequence ID" value="OIJ43732.1"/>
    <property type="molecule type" value="Genomic_DNA"/>
</dbReference>
<name>A0A1S2NH53_9BURK</name>
<dbReference type="PANTHER" id="PTHR48111">
    <property type="entry name" value="REGULATOR OF RPOS"/>
    <property type="match status" value="1"/>
</dbReference>
<evidence type="ECO:0000313" key="12">
    <source>
        <dbReference type="EMBL" id="OIJ43732.1"/>
    </source>
</evidence>
<comment type="subcellular location">
    <subcellularLocation>
        <location evidence="1">Cytoplasm</location>
    </subcellularLocation>
</comment>
<evidence type="ECO:0000256" key="7">
    <source>
        <dbReference type="ARBA" id="ARBA00023163"/>
    </source>
</evidence>
<feature type="DNA-binding region" description="OmpR/PhoB-type" evidence="9">
    <location>
        <begin position="124"/>
        <end position="218"/>
    </location>
</feature>
<dbReference type="Pfam" id="PF00072">
    <property type="entry name" value="Response_reg"/>
    <property type="match status" value="1"/>
</dbReference>
<dbReference type="GO" id="GO:0000156">
    <property type="term" value="F:phosphorelay response regulator activity"/>
    <property type="evidence" value="ECO:0007669"/>
    <property type="project" value="TreeGrafter"/>
</dbReference>
<dbReference type="GO" id="GO:0032993">
    <property type="term" value="C:protein-DNA complex"/>
    <property type="evidence" value="ECO:0007669"/>
    <property type="project" value="TreeGrafter"/>
</dbReference>
<keyword evidence="3 8" id="KW-0597">Phosphoprotein</keyword>
<evidence type="ECO:0000256" key="5">
    <source>
        <dbReference type="ARBA" id="ARBA00023015"/>
    </source>
</evidence>
<dbReference type="Gene3D" id="3.40.50.2300">
    <property type="match status" value="1"/>
</dbReference>
<feature type="modified residue" description="4-aspartylphosphate" evidence="8">
    <location>
        <position position="51"/>
    </location>
</feature>
<evidence type="ECO:0000259" key="10">
    <source>
        <dbReference type="PROSITE" id="PS50110"/>
    </source>
</evidence>
<evidence type="ECO:0000256" key="2">
    <source>
        <dbReference type="ARBA" id="ARBA00022490"/>
    </source>
</evidence>
<proteinExistence type="predicted"/>
<dbReference type="InterPro" id="IPR001867">
    <property type="entry name" value="OmpR/PhoB-type_DNA-bd"/>
</dbReference>
<dbReference type="CDD" id="cd17624">
    <property type="entry name" value="REC_OmpR_PmrA-like"/>
    <property type="match status" value="1"/>
</dbReference>
<protein>
    <recommendedName>
        <fullName evidence="14">Response regulator</fullName>
    </recommendedName>
</protein>
<dbReference type="AlphaFoldDB" id="A0A1S2NH53"/>